<evidence type="ECO:0000313" key="11">
    <source>
        <dbReference type="EMBL" id="CAB4532821.1"/>
    </source>
</evidence>
<name>A0A6J6B1F1_9ZZZZ</name>
<evidence type="ECO:0000259" key="10">
    <source>
        <dbReference type="Pfam" id="PF02880"/>
    </source>
</evidence>
<evidence type="ECO:0000256" key="3">
    <source>
        <dbReference type="ARBA" id="ARBA00022553"/>
    </source>
</evidence>
<dbReference type="PANTHER" id="PTHR43771:SF1">
    <property type="entry name" value="PHOSPHOMANNOMUTASE"/>
    <property type="match status" value="1"/>
</dbReference>
<proteinExistence type="inferred from homology"/>
<reference evidence="11" key="1">
    <citation type="submission" date="2020-05" db="EMBL/GenBank/DDBJ databases">
        <authorList>
            <person name="Chiriac C."/>
            <person name="Salcher M."/>
            <person name="Ghai R."/>
            <person name="Kavagutti S V."/>
        </authorList>
    </citation>
    <scope>NUCLEOTIDE SEQUENCE</scope>
</reference>
<sequence length="544" mass="58046">MLRPKPIASDSHHLLKLGEAAIASNSLANQRCTVAVATVAVSRFWAVSVAVHNFMLERDLAARLVSGSVSACKGEQMTVNWQAIVKAYDVRGLVGTDLTEPVVEAIGAAFVDVIELAGQSVVVGHDMRESSPGFAKAFSTGARKRGANIIFIGLCSTDENYFASGHLDAASAMFTASHNPASYNGIKLSRSRARGISIDTGLGSIRDRAAELLESGIPVVEQQGSLIEWESLPAYAAHLRGLVKLDDIKPLKIVVDAGNGMGGHTVPAVLGVAAGLPPAPIEVVPLYFDLDGTFPNHEANPLDVKNLRDLQAAVLANGADLGLAFDGDADRCFVVDETGAVVSPSIVCAIVAEREIARARAAGETEISVIHNLLTSRIVEQTIRAGGATPIRTKVGHSLIKSEMARTNAVFGGEHSAHYYFRDFWFADSGMLAALHVLRALADSGGSMSVLARRFDPYFGSGEINSKVEDISAAISRIEQRFESRAVFDRFDGLTVSSVPGTDDWWWFNVRASNTEPLLRLSVEASSESTLNAILEEALIVIRS</sequence>
<dbReference type="Pfam" id="PF02880">
    <property type="entry name" value="PGM_PMM_III"/>
    <property type="match status" value="1"/>
</dbReference>
<evidence type="ECO:0000259" key="7">
    <source>
        <dbReference type="Pfam" id="PF00408"/>
    </source>
</evidence>
<evidence type="ECO:0000256" key="2">
    <source>
        <dbReference type="ARBA" id="ARBA00010231"/>
    </source>
</evidence>
<dbReference type="EMBL" id="CAEZSH010000014">
    <property type="protein sequence ID" value="CAB4532821.1"/>
    <property type="molecule type" value="Genomic_DNA"/>
</dbReference>
<accession>A0A6J6B1F1</accession>
<dbReference type="Pfam" id="PF00408">
    <property type="entry name" value="PGM_PMM_IV"/>
    <property type="match status" value="1"/>
</dbReference>
<dbReference type="Pfam" id="PF02878">
    <property type="entry name" value="PGM_PMM_I"/>
    <property type="match status" value="1"/>
</dbReference>
<dbReference type="NCBIfam" id="NF007088">
    <property type="entry name" value="PRK09542.1"/>
    <property type="match status" value="1"/>
</dbReference>
<dbReference type="Gene3D" id="3.30.310.50">
    <property type="entry name" value="Alpha-D-phosphohexomutase, C-terminal domain"/>
    <property type="match status" value="1"/>
</dbReference>
<organism evidence="11">
    <name type="scientific">freshwater metagenome</name>
    <dbReference type="NCBI Taxonomy" id="449393"/>
    <lineage>
        <taxon>unclassified sequences</taxon>
        <taxon>metagenomes</taxon>
        <taxon>ecological metagenomes</taxon>
    </lineage>
</organism>
<feature type="domain" description="Alpha-D-phosphohexomutase alpha/beta/alpha" evidence="9">
    <location>
        <begin position="234"/>
        <end position="339"/>
    </location>
</feature>
<dbReference type="InterPro" id="IPR005846">
    <property type="entry name" value="A-D-PHexomutase_a/b/a-III"/>
</dbReference>
<comment type="similarity">
    <text evidence="2">Belongs to the phosphohexose mutase family.</text>
</comment>
<dbReference type="GO" id="GO:0016868">
    <property type="term" value="F:intramolecular phosphotransferase activity"/>
    <property type="evidence" value="ECO:0007669"/>
    <property type="project" value="InterPro"/>
</dbReference>
<keyword evidence="5" id="KW-0460">Magnesium</keyword>
<evidence type="ECO:0000259" key="9">
    <source>
        <dbReference type="Pfam" id="PF02879"/>
    </source>
</evidence>
<dbReference type="InterPro" id="IPR005843">
    <property type="entry name" value="A-D-PHexomutase_C"/>
</dbReference>
<evidence type="ECO:0000256" key="5">
    <source>
        <dbReference type="ARBA" id="ARBA00022842"/>
    </source>
</evidence>
<protein>
    <submittedName>
        <fullName evidence="11">Unannotated protein</fullName>
    </submittedName>
</protein>
<evidence type="ECO:0000256" key="1">
    <source>
        <dbReference type="ARBA" id="ARBA00001946"/>
    </source>
</evidence>
<keyword evidence="3" id="KW-0597">Phosphoprotein</keyword>
<feature type="domain" description="Alpha-D-phosphohexomutase C-terminal" evidence="7">
    <location>
        <begin position="463"/>
        <end position="537"/>
    </location>
</feature>
<dbReference type="PANTHER" id="PTHR43771">
    <property type="entry name" value="PHOSPHOMANNOMUTASE"/>
    <property type="match status" value="1"/>
</dbReference>
<feature type="domain" description="Alpha-D-phosphohexomutase alpha/beta/alpha" evidence="8">
    <location>
        <begin position="84"/>
        <end position="198"/>
    </location>
</feature>
<evidence type="ECO:0000259" key="8">
    <source>
        <dbReference type="Pfam" id="PF02878"/>
    </source>
</evidence>
<evidence type="ECO:0000256" key="4">
    <source>
        <dbReference type="ARBA" id="ARBA00022723"/>
    </source>
</evidence>
<dbReference type="Pfam" id="PF02879">
    <property type="entry name" value="PGM_PMM_II"/>
    <property type="match status" value="1"/>
</dbReference>
<comment type="cofactor">
    <cofactor evidence="1">
        <name>Mg(2+)</name>
        <dbReference type="ChEBI" id="CHEBI:18420"/>
    </cofactor>
</comment>
<keyword evidence="6" id="KW-0413">Isomerase</keyword>
<dbReference type="CDD" id="cd03089">
    <property type="entry name" value="PMM_PGM"/>
    <property type="match status" value="1"/>
</dbReference>
<dbReference type="Gene3D" id="3.40.120.10">
    <property type="entry name" value="Alpha-D-Glucose-1,6-Bisphosphate, subunit A, domain 3"/>
    <property type="match status" value="3"/>
</dbReference>
<feature type="domain" description="Alpha-D-phosphohexomutase alpha/beta/alpha" evidence="10">
    <location>
        <begin position="347"/>
        <end position="456"/>
    </location>
</feature>
<dbReference type="InterPro" id="IPR016055">
    <property type="entry name" value="A-D-PHexomutase_a/b/a-I/II/III"/>
</dbReference>
<keyword evidence="4" id="KW-0479">Metal-binding</keyword>
<dbReference type="PRINTS" id="PR00509">
    <property type="entry name" value="PGMPMM"/>
</dbReference>
<dbReference type="SUPFAM" id="SSF53738">
    <property type="entry name" value="Phosphoglucomutase, first 3 domains"/>
    <property type="match status" value="3"/>
</dbReference>
<dbReference type="InterPro" id="IPR036900">
    <property type="entry name" value="A-D-PHexomutase_C_sf"/>
</dbReference>
<evidence type="ECO:0000256" key="6">
    <source>
        <dbReference type="ARBA" id="ARBA00023235"/>
    </source>
</evidence>
<dbReference type="GO" id="GO:0005975">
    <property type="term" value="P:carbohydrate metabolic process"/>
    <property type="evidence" value="ECO:0007669"/>
    <property type="project" value="InterPro"/>
</dbReference>
<dbReference type="SUPFAM" id="SSF55957">
    <property type="entry name" value="Phosphoglucomutase, C-terminal domain"/>
    <property type="match status" value="1"/>
</dbReference>
<gene>
    <name evidence="11" type="ORF">UFOPK1410_00225</name>
</gene>
<dbReference type="InterPro" id="IPR005841">
    <property type="entry name" value="Alpha-D-phosphohexomutase_SF"/>
</dbReference>
<dbReference type="InterPro" id="IPR005845">
    <property type="entry name" value="A-D-PHexomutase_a/b/a-II"/>
</dbReference>
<dbReference type="AlphaFoldDB" id="A0A6J6B1F1"/>
<dbReference type="InterPro" id="IPR005844">
    <property type="entry name" value="A-D-PHexomutase_a/b/a-I"/>
</dbReference>
<dbReference type="GO" id="GO:0046872">
    <property type="term" value="F:metal ion binding"/>
    <property type="evidence" value="ECO:0007669"/>
    <property type="project" value="UniProtKB-KW"/>
</dbReference>